<keyword evidence="3" id="KW-0732">Signal</keyword>
<evidence type="ECO:0000256" key="2">
    <source>
        <dbReference type="ARBA" id="ARBA00022448"/>
    </source>
</evidence>
<dbReference type="GO" id="GO:0055085">
    <property type="term" value="P:transmembrane transport"/>
    <property type="evidence" value="ECO:0007669"/>
    <property type="project" value="InterPro"/>
</dbReference>
<sequence length="379" mass="42052">MSPVSSTTWAAIVVVIAIIAGLAGYFAGSSAAPVTTVTKTVTTTVGGAGATVTVTTTVGGAPAEPEFVLHAAYLTQPNPYDTHHIFFYLFEELVEKRTNGRVDIVLHPGGELGDQARYLELMATGDLFIATIEVSRFAAYTDKLMFMAMPGMFKNTHEAMAFSEWDWILDYSNQVLNEFGWEVLGITVGGARYFVSVPDKPITSLESFKGMVIRVQNVEVQIRGIEVLGGTPSTLAYGECYTGLQTRTIDAMENEIGTIISMRFYEPAPNIALIPWIYTWHFIVASKQVLDSLPGDIRQIIIDTAREITRIKNEHALYVEEVIGPQYLAEHGARIIKLPESELNRIMQKFEQELHPQYAHLIPPEVKEWLQQYRSGLSA</sequence>
<comment type="similarity">
    <text evidence="1">Belongs to the bacterial solute-binding protein 7 family.</text>
</comment>
<dbReference type="Gene3D" id="3.40.190.170">
    <property type="entry name" value="Bacterial extracellular solute-binding protein, family 7"/>
    <property type="match status" value="1"/>
</dbReference>
<dbReference type="InterPro" id="IPR018389">
    <property type="entry name" value="DctP_fam"/>
</dbReference>
<evidence type="ECO:0000256" key="1">
    <source>
        <dbReference type="ARBA" id="ARBA00009023"/>
    </source>
</evidence>
<dbReference type="CDD" id="cd13603">
    <property type="entry name" value="PBP2_TRAP_Siap_TeaA_like"/>
    <property type="match status" value="1"/>
</dbReference>
<reference evidence="4" key="1">
    <citation type="journal article" date="2020" name="mSystems">
        <title>Genome- and Community-Level Interaction Insights into Carbon Utilization and Element Cycling Functions of Hydrothermarchaeota in Hydrothermal Sediment.</title>
        <authorList>
            <person name="Zhou Z."/>
            <person name="Liu Y."/>
            <person name="Xu W."/>
            <person name="Pan J."/>
            <person name="Luo Z.H."/>
            <person name="Li M."/>
        </authorList>
    </citation>
    <scope>NUCLEOTIDE SEQUENCE [LARGE SCALE GENOMIC DNA]</scope>
    <source>
        <strain evidence="4">SpSt-16</strain>
    </source>
</reference>
<accession>A0A7C2VL00</accession>
<organism evidence="4">
    <name type="scientific">Ignisphaera aggregans</name>
    <dbReference type="NCBI Taxonomy" id="334771"/>
    <lineage>
        <taxon>Archaea</taxon>
        <taxon>Thermoproteota</taxon>
        <taxon>Thermoprotei</taxon>
        <taxon>Desulfurococcales</taxon>
        <taxon>Desulfurococcaceae</taxon>
        <taxon>Ignisphaera</taxon>
    </lineage>
</organism>
<evidence type="ECO:0000313" key="4">
    <source>
        <dbReference type="EMBL" id="HEW52660.1"/>
    </source>
</evidence>
<gene>
    <name evidence="4" type="ORF">ENO77_00520</name>
</gene>
<protein>
    <submittedName>
        <fullName evidence="4">TRAP transporter substrate-binding protein</fullName>
    </submittedName>
</protein>
<dbReference type="NCBIfam" id="NF037995">
    <property type="entry name" value="TRAP_S1"/>
    <property type="match status" value="1"/>
</dbReference>
<dbReference type="AlphaFoldDB" id="A0A7C2VL00"/>
<keyword evidence="2" id="KW-0813">Transport</keyword>
<evidence type="ECO:0000256" key="3">
    <source>
        <dbReference type="ARBA" id="ARBA00022729"/>
    </source>
</evidence>
<dbReference type="Pfam" id="PF03480">
    <property type="entry name" value="DctP"/>
    <property type="match status" value="1"/>
</dbReference>
<proteinExistence type="inferred from homology"/>
<name>A0A7C2VL00_9CREN</name>
<comment type="caution">
    <text evidence="4">The sequence shown here is derived from an EMBL/GenBank/DDBJ whole genome shotgun (WGS) entry which is preliminary data.</text>
</comment>
<dbReference type="PANTHER" id="PTHR33376:SF7">
    <property type="entry name" value="C4-DICARBOXYLATE-BINDING PROTEIN DCTB"/>
    <property type="match status" value="1"/>
</dbReference>
<dbReference type="InterPro" id="IPR038404">
    <property type="entry name" value="TRAP_DctP_sf"/>
</dbReference>
<dbReference type="EMBL" id="DSGT01000002">
    <property type="protein sequence ID" value="HEW52660.1"/>
    <property type="molecule type" value="Genomic_DNA"/>
</dbReference>
<dbReference type="PANTHER" id="PTHR33376">
    <property type="match status" value="1"/>
</dbReference>